<dbReference type="OrthoDB" id="166524at2759"/>
<evidence type="ECO:0000313" key="3">
    <source>
        <dbReference type="Proteomes" id="UP000694044"/>
    </source>
</evidence>
<sequence>MEISISETLGDITVREDYGSVHDGAYISNHRLMSNHDSVTSEVNTATFDQYFEGANEFERSSCAILATDNVDEDALHPYNSREFVRRDVTAAIVLTQERRTKQTSTSSPASETGACRDWSQRDSEEEIVVVMRRAAFMKIYSPSFEVPENSLLEMNERISKVMTQTIREIIDAQS</sequence>
<name>A0A8T1V969_9STRA</name>
<organism evidence="2 3">
    <name type="scientific">Phytophthora pseudosyringae</name>
    <dbReference type="NCBI Taxonomy" id="221518"/>
    <lineage>
        <taxon>Eukaryota</taxon>
        <taxon>Sar</taxon>
        <taxon>Stramenopiles</taxon>
        <taxon>Oomycota</taxon>
        <taxon>Peronosporomycetes</taxon>
        <taxon>Peronosporales</taxon>
        <taxon>Peronosporaceae</taxon>
        <taxon>Phytophthora</taxon>
    </lineage>
</organism>
<feature type="region of interest" description="Disordered" evidence="1">
    <location>
        <begin position="98"/>
        <end position="119"/>
    </location>
</feature>
<evidence type="ECO:0000313" key="2">
    <source>
        <dbReference type="EMBL" id="KAG7377496.1"/>
    </source>
</evidence>
<proteinExistence type="predicted"/>
<dbReference type="EMBL" id="JAGDFM010000517">
    <property type="protein sequence ID" value="KAG7377496.1"/>
    <property type="molecule type" value="Genomic_DNA"/>
</dbReference>
<accession>A0A8T1V969</accession>
<reference evidence="2" key="1">
    <citation type="submission" date="2021-02" db="EMBL/GenBank/DDBJ databases">
        <authorList>
            <person name="Palmer J.M."/>
        </authorList>
    </citation>
    <scope>NUCLEOTIDE SEQUENCE</scope>
    <source>
        <strain evidence="2">SCRP734</strain>
    </source>
</reference>
<comment type="caution">
    <text evidence="2">The sequence shown here is derived from an EMBL/GenBank/DDBJ whole genome shotgun (WGS) entry which is preliminary data.</text>
</comment>
<gene>
    <name evidence="2" type="ORF">PHYPSEUDO_011527</name>
</gene>
<dbReference type="AlphaFoldDB" id="A0A8T1V969"/>
<protein>
    <submittedName>
        <fullName evidence="2">Uncharacterized protein</fullName>
    </submittedName>
</protein>
<evidence type="ECO:0000256" key="1">
    <source>
        <dbReference type="SAM" id="MobiDB-lite"/>
    </source>
</evidence>
<dbReference type="Proteomes" id="UP000694044">
    <property type="component" value="Unassembled WGS sequence"/>
</dbReference>
<keyword evidence="3" id="KW-1185">Reference proteome</keyword>